<keyword evidence="5" id="KW-0539">Nucleus</keyword>
<comment type="subcellular location">
    <subcellularLocation>
        <location evidence="1">Nucleus</location>
    </subcellularLocation>
</comment>
<reference evidence="8 9" key="1">
    <citation type="journal article" date="2010" name="Cell">
        <title>The genome of Naegleria gruberi illuminates early eukaryotic versatility.</title>
        <authorList>
            <person name="Fritz-Laylin L.K."/>
            <person name="Prochnik S.E."/>
            <person name="Ginger M.L."/>
            <person name="Dacks J.B."/>
            <person name="Carpenter M.L."/>
            <person name="Field M.C."/>
            <person name="Kuo A."/>
            <person name="Paredez A."/>
            <person name="Chapman J."/>
            <person name="Pham J."/>
            <person name="Shu S."/>
            <person name="Neupane R."/>
            <person name="Cipriano M."/>
            <person name="Mancuso J."/>
            <person name="Tu H."/>
            <person name="Salamov A."/>
            <person name="Lindquist E."/>
            <person name="Shapiro H."/>
            <person name="Lucas S."/>
            <person name="Grigoriev I.V."/>
            <person name="Cande W.Z."/>
            <person name="Fulton C."/>
            <person name="Rokhsar D.S."/>
            <person name="Dawson S.C."/>
        </authorList>
    </citation>
    <scope>NUCLEOTIDE SEQUENCE [LARGE SCALE GENOMIC DNA]</scope>
    <source>
        <strain evidence="8 9">NEG-M</strain>
    </source>
</reference>
<evidence type="ECO:0000256" key="6">
    <source>
        <dbReference type="SAM" id="MobiDB-lite"/>
    </source>
</evidence>
<dbReference type="GO" id="GO:0035267">
    <property type="term" value="C:NuA4 histone acetyltransferase complex"/>
    <property type="evidence" value="ECO:0007669"/>
    <property type="project" value="InterPro"/>
</dbReference>
<gene>
    <name evidence="8" type="ORF">NAEGRDRAFT_69970</name>
</gene>
<dbReference type="GO" id="GO:0000122">
    <property type="term" value="P:negative regulation of transcription by RNA polymerase II"/>
    <property type="evidence" value="ECO:0007669"/>
    <property type="project" value="TreeGrafter"/>
</dbReference>
<dbReference type="eggNOG" id="KOG2656">
    <property type="taxonomic scope" value="Eukaryota"/>
</dbReference>
<dbReference type="GO" id="GO:0000812">
    <property type="term" value="C:Swr1 complex"/>
    <property type="evidence" value="ECO:0007669"/>
    <property type="project" value="TreeGrafter"/>
</dbReference>
<organism evidence="9">
    <name type="scientific">Naegleria gruberi</name>
    <name type="common">Amoeba</name>
    <dbReference type="NCBI Taxonomy" id="5762"/>
    <lineage>
        <taxon>Eukaryota</taxon>
        <taxon>Discoba</taxon>
        <taxon>Heterolobosea</taxon>
        <taxon>Tetramitia</taxon>
        <taxon>Eutetramitia</taxon>
        <taxon>Vahlkampfiidae</taxon>
        <taxon>Naegleria</taxon>
    </lineage>
</organism>
<proteinExistence type="predicted"/>
<dbReference type="PANTHER" id="PTHR12855:SF10">
    <property type="entry name" value="DNA METHYLTRANSFERASE 1-ASSOCIATED PROTEIN 1"/>
    <property type="match status" value="1"/>
</dbReference>
<dbReference type="GO" id="GO:0006281">
    <property type="term" value="P:DNA repair"/>
    <property type="evidence" value="ECO:0007669"/>
    <property type="project" value="InterPro"/>
</dbReference>
<dbReference type="OrthoDB" id="19740at2759"/>
<dbReference type="KEGG" id="ngr:NAEGRDRAFT_69970"/>
<dbReference type="GO" id="GO:0006338">
    <property type="term" value="P:chromatin remodeling"/>
    <property type="evidence" value="ECO:0007669"/>
    <property type="project" value="InterPro"/>
</dbReference>
<evidence type="ECO:0000256" key="4">
    <source>
        <dbReference type="ARBA" id="ARBA00023163"/>
    </source>
</evidence>
<feature type="domain" description="Myb-like" evidence="7">
    <location>
        <begin position="131"/>
        <end position="190"/>
    </location>
</feature>
<dbReference type="Proteomes" id="UP000006671">
    <property type="component" value="Unassembled WGS sequence"/>
</dbReference>
<evidence type="ECO:0000313" key="9">
    <source>
        <dbReference type="Proteomes" id="UP000006671"/>
    </source>
</evidence>
<keyword evidence="9" id="KW-1185">Reference proteome</keyword>
<evidence type="ECO:0000256" key="2">
    <source>
        <dbReference type="ARBA" id="ARBA00022853"/>
    </source>
</evidence>
<dbReference type="Pfam" id="PF16282">
    <property type="entry name" value="SANT_DAMP1_like"/>
    <property type="match status" value="1"/>
</dbReference>
<evidence type="ECO:0000259" key="7">
    <source>
        <dbReference type="SMART" id="SM00717"/>
    </source>
</evidence>
<dbReference type="EMBL" id="GG738881">
    <property type="protein sequence ID" value="EFC42237.1"/>
    <property type="molecule type" value="Genomic_DNA"/>
</dbReference>
<dbReference type="OMA" id="YDYEVRR"/>
<evidence type="ECO:0000256" key="5">
    <source>
        <dbReference type="ARBA" id="ARBA00023242"/>
    </source>
</evidence>
<accession>D2VM09</accession>
<dbReference type="GeneID" id="8855519"/>
<dbReference type="SMART" id="SM00717">
    <property type="entry name" value="SANT"/>
    <property type="match status" value="1"/>
</dbReference>
<evidence type="ECO:0000313" key="8">
    <source>
        <dbReference type="EMBL" id="EFC42237.1"/>
    </source>
</evidence>
<dbReference type="VEuPathDB" id="AmoebaDB:NAEGRDRAFT_69970"/>
<name>D2VM09_NAEGR</name>
<keyword evidence="3" id="KW-0805">Transcription regulation</keyword>
<dbReference type="RefSeq" id="XP_002674981.1">
    <property type="nucleotide sequence ID" value="XM_002674935.1"/>
</dbReference>
<protein>
    <submittedName>
        <fullName evidence="8">Predicted protein</fullName>
    </submittedName>
</protein>
<keyword evidence="4" id="KW-0804">Transcription</keyword>
<sequence>MSDYADLLGVQHSKKSALDQILQTPPKSTAKTLKEGTPFKSPTTATRISETPLRSTQKRKIVQTTDKWRWKPFINNARDDGAVFYHWVRVDDDDDDEPVELNYPFEVLNKKARVFQYSDDDYKNIIEPMDEKSDWTREETDLLFSLCKTFDLRFIVVHDRFCSSELKSKESAIKRSVEDLKKRYYDISRAILKQRAKGIPKEKLMTHPILSVDYDYDYEVRRKQNLEALFSRSSEVEKKENELREQLKKIEQIKKKREEEEQQKIKQKQKEEKEKLRREAQLNEKLRKDQEEMRLASTPAVFTVDEEIMAPIDESISKFDSFIVGELKRGKAYNRSFLISDYDDYEYHYAVAETLGVGIASLMPTRKVHEAFEGLKPLFDKYMSLYGRPVLPEYGETEPVPVVEEPAATAVKKKRKKEKSEESTKKKKKKQ</sequence>
<feature type="region of interest" description="Disordered" evidence="6">
    <location>
        <begin position="258"/>
        <end position="277"/>
    </location>
</feature>
<evidence type="ECO:0000256" key="1">
    <source>
        <dbReference type="ARBA" id="ARBA00004123"/>
    </source>
</evidence>
<dbReference type="InterPro" id="IPR001005">
    <property type="entry name" value="SANT/Myb"/>
</dbReference>
<keyword evidence="2" id="KW-0156">Chromatin regulator</keyword>
<dbReference type="Gene3D" id="1.10.10.60">
    <property type="entry name" value="Homeodomain-like"/>
    <property type="match status" value="1"/>
</dbReference>
<feature type="compositionally biased region" description="Low complexity" evidence="6">
    <location>
        <begin position="397"/>
        <end position="410"/>
    </location>
</feature>
<dbReference type="FunCoup" id="D2VM09">
    <property type="interactions" value="508"/>
</dbReference>
<feature type="region of interest" description="Disordered" evidence="6">
    <location>
        <begin position="397"/>
        <end position="431"/>
    </location>
</feature>
<dbReference type="STRING" id="5762.D2VM09"/>
<dbReference type="InParanoid" id="D2VM09"/>
<dbReference type="InterPro" id="IPR032563">
    <property type="entry name" value="DAMP1_SANT-like"/>
</dbReference>
<dbReference type="AlphaFoldDB" id="D2VM09"/>
<dbReference type="GO" id="GO:0003714">
    <property type="term" value="F:transcription corepressor activity"/>
    <property type="evidence" value="ECO:0007669"/>
    <property type="project" value="TreeGrafter"/>
</dbReference>
<dbReference type="InterPro" id="IPR027109">
    <property type="entry name" value="Swc4/Dmap1"/>
</dbReference>
<feature type="region of interest" description="Disordered" evidence="6">
    <location>
        <begin position="23"/>
        <end position="45"/>
    </location>
</feature>
<evidence type="ECO:0000256" key="3">
    <source>
        <dbReference type="ARBA" id="ARBA00023015"/>
    </source>
</evidence>
<dbReference type="PANTHER" id="PTHR12855">
    <property type="entry name" value="DNA METHYLTRANSFERASE 1-ASSOCIATED PROTEIN 1 FAMILY MEMBER"/>
    <property type="match status" value="1"/>
</dbReference>